<keyword evidence="4" id="KW-0067">ATP-binding</keyword>
<keyword evidence="6" id="KW-0723">Serine/threonine-protein kinase</keyword>
<keyword evidence="3 6" id="KW-0418">Kinase</keyword>
<protein>
    <submittedName>
        <fullName evidence="6">Serine/threonine protein kinase</fullName>
    </submittedName>
</protein>
<organism evidence="6 7">
    <name type="scientific">Eiseniibacteriota bacterium</name>
    <dbReference type="NCBI Taxonomy" id="2212470"/>
    <lineage>
        <taxon>Bacteria</taxon>
        <taxon>Candidatus Eiseniibacteriota</taxon>
    </lineage>
</organism>
<evidence type="ECO:0000256" key="1">
    <source>
        <dbReference type="ARBA" id="ARBA00022679"/>
    </source>
</evidence>
<name>A0A956LXD6_UNCEI</name>
<dbReference type="Pfam" id="PF00069">
    <property type="entry name" value="Pkinase"/>
    <property type="match status" value="1"/>
</dbReference>
<feature type="domain" description="Protein kinase" evidence="5">
    <location>
        <begin position="1"/>
        <end position="157"/>
    </location>
</feature>
<evidence type="ECO:0000313" key="6">
    <source>
        <dbReference type="EMBL" id="MCA9727141.1"/>
    </source>
</evidence>
<keyword evidence="2" id="KW-0547">Nucleotide-binding</keyword>
<proteinExistence type="predicted"/>
<evidence type="ECO:0000259" key="5">
    <source>
        <dbReference type="PROSITE" id="PS50011"/>
    </source>
</evidence>
<dbReference type="AlphaFoldDB" id="A0A956LXD6"/>
<evidence type="ECO:0000313" key="7">
    <source>
        <dbReference type="Proteomes" id="UP000697710"/>
    </source>
</evidence>
<dbReference type="PANTHER" id="PTHR43289">
    <property type="entry name" value="MITOGEN-ACTIVATED PROTEIN KINASE KINASE KINASE 20-RELATED"/>
    <property type="match status" value="1"/>
</dbReference>
<evidence type="ECO:0000256" key="3">
    <source>
        <dbReference type="ARBA" id="ARBA00022777"/>
    </source>
</evidence>
<feature type="non-terminal residue" evidence="6">
    <location>
        <position position="157"/>
    </location>
</feature>
<dbReference type="InterPro" id="IPR000719">
    <property type="entry name" value="Prot_kinase_dom"/>
</dbReference>
<dbReference type="PANTHER" id="PTHR43289:SF6">
    <property type="entry name" value="SERINE_THREONINE-PROTEIN KINASE NEKL-3"/>
    <property type="match status" value="1"/>
</dbReference>
<sequence length="157" mass="17499">MEVLGQGGQGIVYRAQNPDLDDMDVAIKMPRTRGPRFRDGAGTKGSSRLEREKAAYVRLNHPNIARILDAGTHASRPYIVMEFVQGVRLRDRLRSASRGSEGDRLSTDEVVSICLHIARGLQHAHERQLVHRDLKPENGMIHDDGAVKILDFGLVLL</sequence>
<dbReference type="SMART" id="SM00220">
    <property type="entry name" value="S_TKc"/>
    <property type="match status" value="1"/>
</dbReference>
<gene>
    <name evidence="6" type="ORF">KC729_05610</name>
</gene>
<dbReference type="EMBL" id="JAGQHR010000115">
    <property type="protein sequence ID" value="MCA9727141.1"/>
    <property type="molecule type" value="Genomic_DNA"/>
</dbReference>
<dbReference type="GO" id="GO:0005524">
    <property type="term" value="F:ATP binding"/>
    <property type="evidence" value="ECO:0007669"/>
    <property type="project" value="UniProtKB-KW"/>
</dbReference>
<reference evidence="6" key="2">
    <citation type="journal article" date="2021" name="Microbiome">
        <title>Successional dynamics and alternative stable states in a saline activated sludge microbial community over 9 years.</title>
        <authorList>
            <person name="Wang Y."/>
            <person name="Ye J."/>
            <person name="Ju F."/>
            <person name="Liu L."/>
            <person name="Boyd J.A."/>
            <person name="Deng Y."/>
            <person name="Parks D.H."/>
            <person name="Jiang X."/>
            <person name="Yin X."/>
            <person name="Woodcroft B.J."/>
            <person name="Tyson G.W."/>
            <person name="Hugenholtz P."/>
            <person name="Polz M.F."/>
            <person name="Zhang T."/>
        </authorList>
    </citation>
    <scope>NUCLEOTIDE SEQUENCE</scope>
    <source>
        <strain evidence="6">HKST-UBA01</strain>
    </source>
</reference>
<dbReference type="SUPFAM" id="SSF56112">
    <property type="entry name" value="Protein kinase-like (PK-like)"/>
    <property type="match status" value="1"/>
</dbReference>
<comment type="caution">
    <text evidence="6">The sequence shown here is derived from an EMBL/GenBank/DDBJ whole genome shotgun (WGS) entry which is preliminary data.</text>
</comment>
<dbReference type="PROSITE" id="PS50011">
    <property type="entry name" value="PROTEIN_KINASE_DOM"/>
    <property type="match status" value="1"/>
</dbReference>
<dbReference type="Gene3D" id="3.30.200.20">
    <property type="entry name" value="Phosphorylase Kinase, domain 1"/>
    <property type="match status" value="1"/>
</dbReference>
<dbReference type="Gene3D" id="1.10.510.10">
    <property type="entry name" value="Transferase(Phosphotransferase) domain 1"/>
    <property type="match status" value="1"/>
</dbReference>
<accession>A0A956LXD6</accession>
<dbReference type="CDD" id="cd14014">
    <property type="entry name" value="STKc_PknB_like"/>
    <property type="match status" value="1"/>
</dbReference>
<keyword evidence="1" id="KW-0808">Transferase</keyword>
<dbReference type="Proteomes" id="UP000697710">
    <property type="component" value="Unassembled WGS sequence"/>
</dbReference>
<reference evidence="6" key="1">
    <citation type="submission" date="2020-04" db="EMBL/GenBank/DDBJ databases">
        <authorList>
            <person name="Zhang T."/>
        </authorList>
    </citation>
    <scope>NUCLEOTIDE SEQUENCE</scope>
    <source>
        <strain evidence="6">HKST-UBA01</strain>
    </source>
</reference>
<dbReference type="GO" id="GO:0004674">
    <property type="term" value="F:protein serine/threonine kinase activity"/>
    <property type="evidence" value="ECO:0007669"/>
    <property type="project" value="UniProtKB-KW"/>
</dbReference>
<dbReference type="InterPro" id="IPR011009">
    <property type="entry name" value="Kinase-like_dom_sf"/>
</dbReference>
<evidence type="ECO:0000256" key="2">
    <source>
        <dbReference type="ARBA" id="ARBA00022741"/>
    </source>
</evidence>
<evidence type="ECO:0000256" key="4">
    <source>
        <dbReference type="ARBA" id="ARBA00022840"/>
    </source>
</evidence>